<dbReference type="InterPro" id="IPR017517">
    <property type="entry name" value="Maleyloyr_isom"/>
</dbReference>
<reference evidence="2" key="1">
    <citation type="journal article" date="2014" name="Genome Announc.">
        <title>Draft Genome Sequence of Mycobacterium triplex DSM 44626.</title>
        <authorList>
            <person name="Sassi M."/>
            <person name="Croce O."/>
            <person name="Robert C."/>
            <person name="Raoult D."/>
            <person name="Drancourt M."/>
        </authorList>
    </citation>
    <scope>NUCLEOTIDE SEQUENCE [LARGE SCALE GENOMIC DNA]</scope>
    <source>
        <strain evidence="2">DSM 44626</strain>
    </source>
</reference>
<name>A0A024K141_9MYCO</name>
<gene>
    <name evidence="2" type="ORF">BN973_04153</name>
</gene>
<sequence length="248" mass="26960">MSDVLRAIEEDRKAVLAACAQMPESLWAKESGCPGWSVQDLLSHMACSFWLAVDPTKLPDPGGLPAERAADLYVESRRSMTPEETLADYEQVSRQGLEMLAAVAGQDFEVPLGDVGTYPASVIPNAFAFEEFIHLRYDLFAPNGPMEGEPPPADELRLAPTLDWIEVALPQQNADLLAALGNSVEVRLDGLCARTLRIGAGTDVDAHITSDSLAFVRWVTQRSTWGELGVRADGDPATLEIVRKLTVI</sequence>
<dbReference type="NCBIfam" id="TIGR03083">
    <property type="entry name" value="maleylpyruvate isomerase family mycothiol-dependent enzyme"/>
    <property type="match status" value="1"/>
</dbReference>
<evidence type="ECO:0000259" key="1">
    <source>
        <dbReference type="Pfam" id="PF11716"/>
    </source>
</evidence>
<reference evidence="2" key="2">
    <citation type="submission" date="2014-04" db="EMBL/GenBank/DDBJ databases">
        <authorList>
            <person name="Urmite Genomes U."/>
        </authorList>
    </citation>
    <scope>NUCLEOTIDE SEQUENCE</scope>
    <source>
        <strain evidence="2">DSM 44626</strain>
    </source>
</reference>
<dbReference type="eggNOG" id="COG2318">
    <property type="taxonomic scope" value="Bacteria"/>
</dbReference>
<evidence type="ECO:0000313" key="2">
    <source>
        <dbReference type="EMBL" id="CDO89770.1"/>
    </source>
</evidence>
<dbReference type="HOGENOM" id="CLU_1048732_0_0_11"/>
<dbReference type="EMBL" id="HG964446">
    <property type="protein sequence ID" value="CDO89770.1"/>
    <property type="molecule type" value="Genomic_DNA"/>
</dbReference>
<dbReference type="RefSeq" id="WP_232232122.1">
    <property type="nucleotide sequence ID" value="NZ_HG964446.1"/>
</dbReference>
<dbReference type="Proteomes" id="UP000028880">
    <property type="component" value="Unassembled WGS sequence"/>
</dbReference>
<organism evidence="2">
    <name type="scientific">Mycobacterium triplex</name>
    <dbReference type="NCBI Taxonomy" id="47839"/>
    <lineage>
        <taxon>Bacteria</taxon>
        <taxon>Bacillati</taxon>
        <taxon>Actinomycetota</taxon>
        <taxon>Actinomycetes</taxon>
        <taxon>Mycobacteriales</taxon>
        <taxon>Mycobacteriaceae</taxon>
        <taxon>Mycobacterium</taxon>
        <taxon>Mycobacterium simiae complex</taxon>
    </lineage>
</organism>
<dbReference type="InterPro" id="IPR034660">
    <property type="entry name" value="DinB/YfiT-like"/>
</dbReference>
<dbReference type="Gene3D" id="1.20.120.450">
    <property type="entry name" value="dinb family like domain"/>
    <property type="match status" value="1"/>
</dbReference>
<dbReference type="GO" id="GO:0046872">
    <property type="term" value="F:metal ion binding"/>
    <property type="evidence" value="ECO:0007669"/>
    <property type="project" value="InterPro"/>
</dbReference>
<dbReference type="Pfam" id="PF11716">
    <property type="entry name" value="MDMPI_N"/>
    <property type="match status" value="1"/>
</dbReference>
<dbReference type="InterPro" id="IPR024344">
    <property type="entry name" value="MDMPI_metal-binding"/>
</dbReference>
<dbReference type="AlphaFoldDB" id="A0A024K141"/>
<proteinExistence type="predicted"/>
<dbReference type="STRING" id="47839.BN973_04153"/>
<accession>A0A024K141</accession>
<dbReference type="SUPFAM" id="SSF109854">
    <property type="entry name" value="DinB/YfiT-like putative metalloenzymes"/>
    <property type="match status" value="1"/>
</dbReference>
<protein>
    <submittedName>
        <fullName evidence="2">Putative Actinobacterial protein</fullName>
    </submittedName>
</protein>
<feature type="domain" description="Mycothiol-dependent maleylpyruvate isomerase metal-binding" evidence="1">
    <location>
        <begin position="12"/>
        <end position="134"/>
    </location>
</feature>